<dbReference type="InterPro" id="IPR027408">
    <property type="entry name" value="PNPase/RNase_PH_dom_sf"/>
</dbReference>
<dbReference type="GO" id="GO:0071051">
    <property type="term" value="P:poly(A)-dependent snoRNA 3'-end processing"/>
    <property type="evidence" value="ECO:0007669"/>
    <property type="project" value="TreeGrafter"/>
</dbReference>
<dbReference type="AlphaFoldDB" id="A0AAD5SXP8"/>
<evidence type="ECO:0000256" key="5">
    <source>
        <dbReference type="ARBA" id="ARBA00022835"/>
    </source>
</evidence>
<keyword evidence="5" id="KW-0271">Exosome</keyword>
<dbReference type="InterPro" id="IPR036345">
    <property type="entry name" value="ExoRNase_PH_dom2_sf"/>
</dbReference>
<dbReference type="EMBL" id="JADGJH010001532">
    <property type="protein sequence ID" value="KAJ3112538.1"/>
    <property type="molecule type" value="Genomic_DNA"/>
</dbReference>
<comment type="subcellular location">
    <subcellularLocation>
        <location evidence="1">Cytoplasm</location>
    </subcellularLocation>
    <subcellularLocation>
        <location evidence="2">Nucleus</location>
        <location evidence="2">Nucleolus</location>
    </subcellularLocation>
</comment>
<evidence type="ECO:0000256" key="4">
    <source>
        <dbReference type="ARBA" id="ARBA00022490"/>
    </source>
</evidence>
<dbReference type="SUPFAM" id="SSF55666">
    <property type="entry name" value="Ribonuclease PH domain 2-like"/>
    <property type="match status" value="1"/>
</dbReference>
<dbReference type="Pfam" id="PF03725">
    <property type="entry name" value="RNase_PH_C"/>
    <property type="match status" value="1"/>
</dbReference>
<evidence type="ECO:0000259" key="9">
    <source>
        <dbReference type="Pfam" id="PF03725"/>
    </source>
</evidence>
<dbReference type="GO" id="GO:0071028">
    <property type="term" value="P:nuclear mRNA surveillance"/>
    <property type="evidence" value="ECO:0007669"/>
    <property type="project" value="TreeGrafter"/>
</dbReference>
<comment type="similarity">
    <text evidence="3">Belongs to the RNase PH family.</text>
</comment>
<dbReference type="GO" id="GO:0000177">
    <property type="term" value="C:cytoplasmic exosome (RNase complex)"/>
    <property type="evidence" value="ECO:0007669"/>
    <property type="project" value="TreeGrafter"/>
</dbReference>
<evidence type="ECO:0000256" key="1">
    <source>
        <dbReference type="ARBA" id="ARBA00004496"/>
    </source>
</evidence>
<protein>
    <recommendedName>
        <fullName evidence="7">Ribosomal RNA-processing protein 41</fullName>
    </recommendedName>
</protein>
<dbReference type="PANTHER" id="PTHR11953">
    <property type="entry name" value="EXOSOME COMPLEX COMPONENT"/>
    <property type="match status" value="1"/>
</dbReference>
<dbReference type="SUPFAM" id="SSF54211">
    <property type="entry name" value="Ribosomal protein S5 domain 2-like"/>
    <property type="match status" value="1"/>
</dbReference>
<dbReference type="InterPro" id="IPR015847">
    <property type="entry name" value="ExoRNase_PH_dom2"/>
</dbReference>
<dbReference type="Gene3D" id="3.30.230.70">
    <property type="entry name" value="GHMP Kinase, N-terminal domain"/>
    <property type="match status" value="1"/>
</dbReference>
<evidence type="ECO:0000313" key="11">
    <source>
        <dbReference type="Proteomes" id="UP001211907"/>
    </source>
</evidence>
<dbReference type="CDD" id="cd11370">
    <property type="entry name" value="RNase_PH_RRP41"/>
    <property type="match status" value="1"/>
</dbReference>
<gene>
    <name evidence="10" type="primary">EXOSC4</name>
    <name evidence="10" type="ORF">HK100_002300</name>
</gene>
<evidence type="ECO:0000313" key="10">
    <source>
        <dbReference type="EMBL" id="KAJ3112538.1"/>
    </source>
</evidence>
<dbReference type="GO" id="GO:0005730">
    <property type="term" value="C:nucleolus"/>
    <property type="evidence" value="ECO:0007669"/>
    <property type="project" value="UniProtKB-SubCell"/>
</dbReference>
<dbReference type="GO" id="GO:0016075">
    <property type="term" value="P:rRNA catabolic process"/>
    <property type="evidence" value="ECO:0007669"/>
    <property type="project" value="TreeGrafter"/>
</dbReference>
<evidence type="ECO:0000256" key="2">
    <source>
        <dbReference type="ARBA" id="ARBA00004604"/>
    </source>
</evidence>
<dbReference type="GO" id="GO:0003723">
    <property type="term" value="F:RNA binding"/>
    <property type="evidence" value="ECO:0007669"/>
    <property type="project" value="TreeGrafter"/>
</dbReference>
<organism evidence="10 11">
    <name type="scientific">Physocladia obscura</name>
    <dbReference type="NCBI Taxonomy" id="109957"/>
    <lineage>
        <taxon>Eukaryota</taxon>
        <taxon>Fungi</taxon>
        <taxon>Fungi incertae sedis</taxon>
        <taxon>Chytridiomycota</taxon>
        <taxon>Chytridiomycota incertae sedis</taxon>
        <taxon>Chytridiomycetes</taxon>
        <taxon>Chytridiales</taxon>
        <taxon>Chytriomycetaceae</taxon>
        <taxon>Physocladia</taxon>
    </lineage>
</organism>
<evidence type="ECO:0000256" key="6">
    <source>
        <dbReference type="ARBA" id="ARBA00063066"/>
    </source>
</evidence>
<comment type="subunit">
    <text evidence="6">Component of the RNA exosome complex. Specifically part of the catalytically inactive RNA exosome core complex (Exo-9) which may associate with the catalytic subunits RRP6 and DIS3 in cytoplasmic- and nuclear-specific RNA exosome complex forms. Exo-9 is formed by a hexameric base ring of RNase PH domain-containing subunits and a cap ring consisting of CSL4, RRP4 and RRP40.</text>
</comment>
<accession>A0AAD5SXP8</accession>
<keyword evidence="11" id="KW-1185">Reference proteome</keyword>
<evidence type="ECO:0000259" key="8">
    <source>
        <dbReference type="Pfam" id="PF01138"/>
    </source>
</evidence>
<sequence length="235" mass="25798">MGKTEVVTDEGFRIDGRRAHELRRVVCTVGGESYVADGEAMIDTGNTKCLVRVFGPREPTVRSNVLLERASVVVDFNLAAFSSGERKQKLRQDKRLLEMASLIKSTFEAAILTQSFPRSEIAIQIQILQFDGGSLHAAINTTTLALMNAGIPMLDFVVASSAGFANGTTILDVNYTEESMDVPTLSLAMMPRSGKVVLLNLESRLHLNEFEGVLRLAKEGCTRMYGILDEAVRRN</sequence>
<dbReference type="FunFam" id="3.30.230.70:FF:000004">
    <property type="entry name" value="Exosome complex component Rrp41"/>
    <property type="match status" value="1"/>
</dbReference>
<dbReference type="InterPro" id="IPR050080">
    <property type="entry name" value="RNase_PH"/>
</dbReference>
<dbReference type="Pfam" id="PF01138">
    <property type="entry name" value="RNase_PH"/>
    <property type="match status" value="1"/>
</dbReference>
<name>A0AAD5SXP8_9FUNG</name>
<reference evidence="10" key="1">
    <citation type="submission" date="2020-05" db="EMBL/GenBank/DDBJ databases">
        <title>Phylogenomic resolution of chytrid fungi.</title>
        <authorList>
            <person name="Stajich J.E."/>
            <person name="Amses K."/>
            <person name="Simmons R."/>
            <person name="Seto K."/>
            <person name="Myers J."/>
            <person name="Bonds A."/>
            <person name="Quandt C.A."/>
            <person name="Barry K."/>
            <person name="Liu P."/>
            <person name="Grigoriev I."/>
            <person name="Longcore J.E."/>
            <person name="James T.Y."/>
        </authorList>
    </citation>
    <scope>NUCLEOTIDE SEQUENCE</scope>
    <source>
        <strain evidence="10">JEL0513</strain>
    </source>
</reference>
<dbReference type="InterPro" id="IPR020568">
    <property type="entry name" value="Ribosomal_Su5_D2-typ_SF"/>
</dbReference>
<dbReference type="GO" id="GO:0034475">
    <property type="term" value="P:U4 snRNA 3'-end processing"/>
    <property type="evidence" value="ECO:0007669"/>
    <property type="project" value="TreeGrafter"/>
</dbReference>
<feature type="domain" description="Exoribonuclease phosphorolytic" evidence="8">
    <location>
        <begin position="21"/>
        <end position="152"/>
    </location>
</feature>
<dbReference type="PANTHER" id="PTHR11953:SF0">
    <property type="entry name" value="EXOSOME COMPLEX COMPONENT RRP41"/>
    <property type="match status" value="1"/>
</dbReference>
<comment type="caution">
    <text evidence="10">The sequence shown here is derived from an EMBL/GenBank/DDBJ whole genome shotgun (WGS) entry which is preliminary data.</text>
</comment>
<evidence type="ECO:0000256" key="3">
    <source>
        <dbReference type="ARBA" id="ARBA00006678"/>
    </source>
</evidence>
<dbReference type="GO" id="GO:0000176">
    <property type="term" value="C:nuclear exosome (RNase complex)"/>
    <property type="evidence" value="ECO:0007669"/>
    <property type="project" value="TreeGrafter"/>
</dbReference>
<keyword evidence="4" id="KW-0963">Cytoplasm</keyword>
<feature type="domain" description="Exoribonuclease phosphorolytic" evidence="9">
    <location>
        <begin position="155"/>
        <end position="220"/>
    </location>
</feature>
<proteinExistence type="inferred from homology"/>
<dbReference type="InterPro" id="IPR001247">
    <property type="entry name" value="ExoRNase_PH_dom1"/>
</dbReference>
<evidence type="ECO:0000256" key="7">
    <source>
        <dbReference type="ARBA" id="ARBA00077929"/>
    </source>
</evidence>
<dbReference type="Proteomes" id="UP001211907">
    <property type="component" value="Unassembled WGS sequence"/>
</dbReference>